<evidence type="ECO:0000313" key="9">
    <source>
        <dbReference type="Proteomes" id="UP000195755"/>
    </source>
</evidence>
<dbReference type="GO" id="GO:0016705">
    <property type="term" value="F:oxidoreductase activity, acting on paired donors, with incorporation or reduction of molecular oxygen"/>
    <property type="evidence" value="ECO:0007669"/>
    <property type="project" value="UniProtKB-ARBA"/>
</dbReference>
<feature type="region of interest" description="Disordered" evidence="6">
    <location>
        <begin position="503"/>
        <end position="524"/>
    </location>
</feature>
<dbReference type="Proteomes" id="UP000195755">
    <property type="component" value="Chromosome"/>
</dbReference>
<dbReference type="SUPFAM" id="SSF51905">
    <property type="entry name" value="FAD/NAD(P)-binding domain"/>
    <property type="match status" value="1"/>
</dbReference>
<feature type="domain" description="Rieske" evidence="7">
    <location>
        <begin position="429"/>
        <end position="523"/>
    </location>
</feature>
<organism evidence="8 9">
    <name type="scientific">Streptomyces albireticuli</name>
    <dbReference type="NCBI Taxonomy" id="1940"/>
    <lineage>
        <taxon>Bacteria</taxon>
        <taxon>Bacillati</taxon>
        <taxon>Actinomycetota</taxon>
        <taxon>Actinomycetes</taxon>
        <taxon>Kitasatosporales</taxon>
        <taxon>Streptomycetaceae</taxon>
        <taxon>Streptomyces</taxon>
    </lineage>
</organism>
<dbReference type="EMBL" id="CP021744">
    <property type="protein sequence ID" value="ARZ66074.1"/>
    <property type="molecule type" value="Genomic_DNA"/>
</dbReference>
<dbReference type="PROSITE" id="PS51296">
    <property type="entry name" value="RIESKE"/>
    <property type="match status" value="1"/>
</dbReference>
<dbReference type="InterPro" id="IPR006076">
    <property type="entry name" value="FAD-dep_OxRdtase"/>
</dbReference>
<keyword evidence="4" id="KW-0411">Iron-sulfur</keyword>
<dbReference type="GO" id="GO:0046872">
    <property type="term" value="F:metal ion binding"/>
    <property type="evidence" value="ECO:0007669"/>
    <property type="project" value="UniProtKB-KW"/>
</dbReference>
<dbReference type="InterPro" id="IPR036188">
    <property type="entry name" value="FAD/NAD-bd_sf"/>
</dbReference>
<dbReference type="Pfam" id="PF00355">
    <property type="entry name" value="Rieske"/>
    <property type="match status" value="1"/>
</dbReference>
<dbReference type="CDD" id="cd03477">
    <property type="entry name" value="Rieske_YhfW_C"/>
    <property type="match status" value="1"/>
</dbReference>
<dbReference type="Gene3D" id="2.102.10.10">
    <property type="entry name" value="Rieske [2Fe-2S] iron-sulphur domain"/>
    <property type="match status" value="1"/>
</dbReference>
<dbReference type="FunFam" id="2.102.10.10:FF:000014">
    <property type="entry name" value="Oxidoreductase, FAD dependent"/>
    <property type="match status" value="1"/>
</dbReference>
<evidence type="ECO:0000256" key="1">
    <source>
        <dbReference type="ARBA" id="ARBA00022714"/>
    </source>
</evidence>
<name>A0A1Z2KVJ3_9ACTN</name>
<gene>
    <name evidence="8" type="ORF">SMD11_0408</name>
</gene>
<evidence type="ECO:0000256" key="5">
    <source>
        <dbReference type="ARBA" id="ARBA00023157"/>
    </source>
</evidence>
<dbReference type="RefSeq" id="WP_087924747.1">
    <property type="nucleotide sequence ID" value="NZ_CP021744.1"/>
</dbReference>
<dbReference type="GO" id="GO:0016020">
    <property type="term" value="C:membrane"/>
    <property type="evidence" value="ECO:0007669"/>
    <property type="project" value="InterPro"/>
</dbReference>
<protein>
    <submittedName>
        <fullName evidence="8">Putative Rieske 2Fe-2S iron-sulfur protein YhfW</fullName>
    </submittedName>
</protein>
<dbReference type="Gene3D" id="3.30.9.10">
    <property type="entry name" value="D-Amino Acid Oxidase, subunit A, domain 2"/>
    <property type="match status" value="1"/>
</dbReference>
<dbReference type="GO" id="GO:0051537">
    <property type="term" value="F:2 iron, 2 sulfur cluster binding"/>
    <property type="evidence" value="ECO:0007669"/>
    <property type="project" value="UniProtKB-KW"/>
</dbReference>
<dbReference type="PANTHER" id="PTHR13847:SF274">
    <property type="entry name" value="RIESKE 2FE-2S IRON-SULFUR PROTEIN YHFW-RELATED"/>
    <property type="match status" value="1"/>
</dbReference>
<dbReference type="PANTHER" id="PTHR13847">
    <property type="entry name" value="SARCOSINE DEHYDROGENASE-RELATED"/>
    <property type="match status" value="1"/>
</dbReference>
<evidence type="ECO:0000256" key="2">
    <source>
        <dbReference type="ARBA" id="ARBA00022723"/>
    </source>
</evidence>
<keyword evidence="5" id="KW-1015">Disulfide bond</keyword>
<dbReference type="KEGG" id="salj:SMD11_0408"/>
<dbReference type="InterPro" id="IPR036922">
    <property type="entry name" value="Rieske_2Fe-2S_sf"/>
</dbReference>
<dbReference type="Gene3D" id="3.50.50.60">
    <property type="entry name" value="FAD/NAD(P)-binding domain"/>
    <property type="match status" value="1"/>
</dbReference>
<proteinExistence type="predicted"/>
<evidence type="ECO:0000256" key="6">
    <source>
        <dbReference type="SAM" id="MobiDB-lite"/>
    </source>
</evidence>
<dbReference type="InterPro" id="IPR005805">
    <property type="entry name" value="Rieske_Fe-S_prot_C"/>
</dbReference>
<dbReference type="InterPro" id="IPR038010">
    <property type="entry name" value="YhfW_C"/>
</dbReference>
<dbReference type="AlphaFoldDB" id="A0A1Z2KVJ3"/>
<dbReference type="SUPFAM" id="SSF50022">
    <property type="entry name" value="ISP domain"/>
    <property type="match status" value="1"/>
</dbReference>
<evidence type="ECO:0000313" key="8">
    <source>
        <dbReference type="EMBL" id="ARZ66074.1"/>
    </source>
</evidence>
<accession>A0A1Z2KVJ3</accession>
<dbReference type="Pfam" id="PF01266">
    <property type="entry name" value="DAO"/>
    <property type="match status" value="1"/>
</dbReference>
<dbReference type="InterPro" id="IPR017941">
    <property type="entry name" value="Rieske_2Fe-2S"/>
</dbReference>
<evidence type="ECO:0000256" key="4">
    <source>
        <dbReference type="ARBA" id="ARBA00023014"/>
    </source>
</evidence>
<dbReference type="GO" id="GO:0004497">
    <property type="term" value="F:monooxygenase activity"/>
    <property type="evidence" value="ECO:0007669"/>
    <property type="project" value="UniProtKB-ARBA"/>
</dbReference>
<dbReference type="PRINTS" id="PR00162">
    <property type="entry name" value="RIESKE"/>
</dbReference>
<keyword evidence="3" id="KW-0408">Iron</keyword>
<dbReference type="GO" id="GO:0005737">
    <property type="term" value="C:cytoplasm"/>
    <property type="evidence" value="ECO:0007669"/>
    <property type="project" value="TreeGrafter"/>
</dbReference>
<sequence length="524" mass="55645">MPTPPRTLHESYWMDSAPGTAYAAVGPGAVLDADVAVVGGGVAGLCTAWELARAGADVVVLEADRIAAGVTGYTTAKVSALQGLAYGRIRSAHGPEAAALYARSQLDAVEHTAALCARPGVDAELERADAFTYAETAEGAEAVREEARAAGEAGLDVSLTTGPAGLPFPVAAAVRLPGQAQFHPRKFLLALAERFTAEGGRVHERTRVTGLREGAHCHLTTEGGGTVRARDVVVATHYPVFDRSLLFARLSPRRELVVAAAVPAGLAPRGMYLTPEGGTRSVRTAPYGDGRRLVIVTGEKFTPGAADVEARFDRLRRWAEERVPGFGDSTVRYRWAAQDNDSDDHLPYIGLAHPGTRHLHVATGFGGWGMTNGVVAGRLLTALITGGPRPEWARLFDPRRLPPLRRTGALLKDQVDVARHFVGDRLHTTHVDTVADVAPGRGAVVRVGGRRCAVYREPSGEVRAVSARCTHLGCLVHFNDAERTWDCPCHGSRFAPDGTVLHGPAVHPLEPRELPGADGADGER</sequence>
<keyword evidence="2" id="KW-0479">Metal-binding</keyword>
<evidence type="ECO:0000256" key="3">
    <source>
        <dbReference type="ARBA" id="ARBA00023004"/>
    </source>
</evidence>
<dbReference type="OrthoDB" id="9767869at2"/>
<feature type="compositionally biased region" description="Basic and acidic residues" evidence="6">
    <location>
        <begin position="509"/>
        <end position="524"/>
    </location>
</feature>
<evidence type="ECO:0000259" key="7">
    <source>
        <dbReference type="PROSITE" id="PS51296"/>
    </source>
</evidence>
<keyword evidence="1" id="KW-0001">2Fe-2S</keyword>
<reference evidence="8 9" key="1">
    <citation type="submission" date="2017-06" db="EMBL/GenBank/DDBJ databases">
        <title>Streptomyces albireticuli Genome sequencing and assembly.</title>
        <authorList>
            <person name="Wang Y."/>
            <person name="Du B."/>
            <person name="Ding Y."/>
            <person name="Liu H."/>
            <person name="Hou Q."/>
            <person name="Liu K."/>
            <person name="Yao L."/>
            <person name="Wang C."/>
        </authorList>
    </citation>
    <scope>NUCLEOTIDE SEQUENCE [LARGE SCALE GENOMIC DNA]</scope>
    <source>
        <strain evidence="8 9">MDJK11</strain>
    </source>
</reference>